<name>A0A067LSH6_BOTB1</name>
<accession>A0A067LSH6</accession>
<dbReference type="HOGENOM" id="CLU_625543_0_0_1"/>
<keyword evidence="2" id="KW-1185">Reference proteome</keyword>
<protein>
    <submittedName>
        <fullName evidence="1">Uncharacterized protein</fullName>
    </submittedName>
</protein>
<dbReference type="EMBL" id="KL198149">
    <property type="protein sequence ID" value="KDQ06203.1"/>
    <property type="molecule type" value="Genomic_DNA"/>
</dbReference>
<dbReference type="Proteomes" id="UP000027195">
    <property type="component" value="Unassembled WGS sequence"/>
</dbReference>
<dbReference type="AlphaFoldDB" id="A0A067LSH6"/>
<evidence type="ECO:0000313" key="1">
    <source>
        <dbReference type="EMBL" id="KDQ06203.1"/>
    </source>
</evidence>
<dbReference type="InParanoid" id="A0A067LSH6"/>
<organism evidence="1 2">
    <name type="scientific">Botryobasidium botryosum (strain FD-172 SS1)</name>
    <dbReference type="NCBI Taxonomy" id="930990"/>
    <lineage>
        <taxon>Eukaryota</taxon>
        <taxon>Fungi</taxon>
        <taxon>Dikarya</taxon>
        <taxon>Basidiomycota</taxon>
        <taxon>Agaricomycotina</taxon>
        <taxon>Agaricomycetes</taxon>
        <taxon>Cantharellales</taxon>
        <taxon>Botryobasidiaceae</taxon>
        <taxon>Botryobasidium</taxon>
    </lineage>
</organism>
<gene>
    <name evidence="1" type="ORF">BOTBODRAFT_60725</name>
</gene>
<evidence type="ECO:0000313" key="2">
    <source>
        <dbReference type="Proteomes" id="UP000027195"/>
    </source>
</evidence>
<proteinExistence type="predicted"/>
<sequence length="438" mass="48084">MLRPHMTFTRNQPENWIQDLWCSLCPTRLTSNYRLSITMCSQDLLVTAMAYMPCIAPPVSNIATPVVYASNVPGTSDITATASFDTNTTTGATLAPNEATVSEITHAQRRTAPAFVIPGETYSHSRPKSLRAEAGMVGGVGLGIAGRCPPPKLHGAPSNLRFHAEVLHRVSAHRSNGTSDRLPGCSTPLFRSSRHSPTLPLSSLERGMYRRYACASRRGHILPILYRYCALPARPYDGPIPVPTPSDPASAPDAASDPAPSLIPRCVVLLDTHLDEGYCILWNTVWHGKSNSELATCLAPKLEFHEIMLWDFRMPDEDFRGPWNAISQLWDITQDYMDVNADQVIETIGLLIVSSYVFVEPGPATAEGFLNYGHATRPANTTVSTLADLHPLAGHLLWLAVLLLQLHVLRIRADYARLIGKLVDTVKLLFQLFVAVFG</sequence>
<reference evidence="2" key="1">
    <citation type="journal article" date="2014" name="Proc. Natl. Acad. Sci. U.S.A.">
        <title>Extensive sampling of basidiomycete genomes demonstrates inadequacy of the white-rot/brown-rot paradigm for wood decay fungi.</title>
        <authorList>
            <person name="Riley R."/>
            <person name="Salamov A.A."/>
            <person name="Brown D.W."/>
            <person name="Nagy L.G."/>
            <person name="Floudas D."/>
            <person name="Held B.W."/>
            <person name="Levasseur A."/>
            <person name="Lombard V."/>
            <person name="Morin E."/>
            <person name="Otillar R."/>
            <person name="Lindquist E.A."/>
            <person name="Sun H."/>
            <person name="LaButti K.M."/>
            <person name="Schmutz J."/>
            <person name="Jabbour D."/>
            <person name="Luo H."/>
            <person name="Baker S.E."/>
            <person name="Pisabarro A.G."/>
            <person name="Walton J.D."/>
            <person name="Blanchette R.A."/>
            <person name="Henrissat B."/>
            <person name="Martin F."/>
            <person name="Cullen D."/>
            <person name="Hibbett D.S."/>
            <person name="Grigoriev I.V."/>
        </authorList>
    </citation>
    <scope>NUCLEOTIDE SEQUENCE [LARGE SCALE GENOMIC DNA]</scope>
    <source>
        <strain evidence="2">FD-172 SS1</strain>
    </source>
</reference>